<comment type="caution">
    <text evidence="4">The sequence shown here is derived from an EMBL/GenBank/DDBJ whole genome shotgun (WGS) entry which is preliminary data.</text>
</comment>
<gene>
    <name evidence="4" type="ORF">E6K81_03210</name>
</gene>
<sequence>MTKRIVDVTLSAVGLVVLSPVLAVIALAVWLGGSPVIYAQWRMGRDLRPFRIYKFRTMVPGADRIGGGLTVDGDPRVTRLGRILRETKLDELPQLYNVLRGDMSLVGPRPELPQFVSRFPEEYREILKIRPGMTDPASIAYRDEGALLKDNEDPEAHYLRVILPDKLRLARHYVARHSVLLD</sequence>
<feature type="domain" description="Bacterial sugar transferase" evidence="3">
    <location>
        <begin position="3"/>
        <end position="182"/>
    </location>
</feature>
<keyword evidence="2" id="KW-0812">Transmembrane</keyword>
<dbReference type="PANTHER" id="PTHR30576:SF20">
    <property type="entry name" value="QUINOVOSAMINEPHOSPHOTRANSFERAE-RELATED"/>
    <property type="match status" value="1"/>
</dbReference>
<evidence type="ECO:0000259" key="3">
    <source>
        <dbReference type="Pfam" id="PF02397"/>
    </source>
</evidence>
<evidence type="ECO:0000313" key="4">
    <source>
        <dbReference type="EMBL" id="TMQ73735.1"/>
    </source>
</evidence>
<feature type="transmembrane region" description="Helical" evidence="2">
    <location>
        <begin position="12"/>
        <end position="38"/>
    </location>
</feature>
<comment type="similarity">
    <text evidence="1">Belongs to the bacterial sugar transferase family.</text>
</comment>
<accession>A0A538UCV4</accession>
<dbReference type="EMBL" id="VBPB01000047">
    <property type="protein sequence ID" value="TMQ73735.1"/>
    <property type="molecule type" value="Genomic_DNA"/>
</dbReference>
<evidence type="ECO:0000256" key="2">
    <source>
        <dbReference type="SAM" id="Phobius"/>
    </source>
</evidence>
<keyword evidence="2" id="KW-1133">Transmembrane helix</keyword>
<reference evidence="4 5" key="1">
    <citation type="journal article" date="2019" name="Nat. Microbiol.">
        <title>Mediterranean grassland soil C-N compound turnover is dependent on rainfall and depth, and is mediated by genomically divergent microorganisms.</title>
        <authorList>
            <person name="Diamond S."/>
            <person name="Andeer P.F."/>
            <person name="Li Z."/>
            <person name="Crits-Christoph A."/>
            <person name="Burstein D."/>
            <person name="Anantharaman K."/>
            <person name="Lane K.R."/>
            <person name="Thomas B.C."/>
            <person name="Pan C."/>
            <person name="Northen T.R."/>
            <person name="Banfield J.F."/>
        </authorList>
    </citation>
    <scope>NUCLEOTIDE SEQUENCE [LARGE SCALE GENOMIC DNA]</scope>
    <source>
        <strain evidence="4">WS_11</strain>
    </source>
</reference>
<keyword evidence="2" id="KW-0472">Membrane</keyword>
<organism evidence="4 5">
    <name type="scientific">Eiseniibacteriota bacterium</name>
    <dbReference type="NCBI Taxonomy" id="2212470"/>
    <lineage>
        <taxon>Bacteria</taxon>
        <taxon>Candidatus Eiseniibacteriota</taxon>
    </lineage>
</organism>
<evidence type="ECO:0000313" key="5">
    <source>
        <dbReference type="Proteomes" id="UP000319771"/>
    </source>
</evidence>
<dbReference type="Pfam" id="PF02397">
    <property type="entry name" value="Bac_transf"/>
    <property type="match status" value="1"/>
</dbReference>
<dbReference type="PANTHER" id="PTHR30576">
    <property type="entry name" value="COLANIC BIOSYNTHESIS UDP-GLUCOSE LIPID CARRIER TRANSFERASE"/>
    <property type="match status" value="1"/>
</dbReference>
<evidence type="ECO:0000256" key="1">
    <source>
        <dbReference type="ARBA" id="ARBA00006464"/>
    </source>
</evidence>
<dbReference type="Proteomes" id="UP000319771">
    <property type="component" value="Unassembled WGS sequence"/>
</dbReference>
<keyword evidence="4" id="KW-0808">Transferase</keyword>
<dbReference type="GO" id="GO:0016780">
    <property type="term" value="F:phosphotransferase activity, for other substituted phosphate groups"/>
    <property type="evidence" value="ECO:0007669"/>
    <property type="project" value="TreeGrafter"/>
</dbReference>
<feature type="non-terminal residue" evidence="4">
    <location>
        <position position="182"/>
    </location>
</feature>
<name>A0A538UCV4_UNCEI</name>
<dbReference type="InterPro" id="IPR003362">
    <property type="entry name" value="Bact_transf"/>
</dbReference>
<protein>
    <submittedName>
        <fullName evidence="4">Sugar transferase</fullName>
    </submittedName>
</protein>
<dbReference type="AlphaFoldDB" id="A0A538UCV4"/>
<proteinExistence type="inferred from homology"/>